<evidence type="ECO:0000256" key="1">
    <source>
        <dbReference type="ARBA" id="ARBA00010552"/>
    </source>
</evidence>
<dbReference type="InterPro" id="IPR035959">
    <property type="entry name" value="RutC-like_sf"/>
</dbReference>
<dbReference type="FunFam" id="3.30.1330.40:FF:000001">
    <property type="entry name" value="L-PSP family endoribonuclease"/>
    <property type="match status" value="1"/>
</dbReference>
<dbReference type="EMBL" id="NMUQ01000002">
    <property type="protein sequence ID" value="OXM14543.1"/>
    <property type="molecule type" value="Genomic_DNA"/>
</dbReference>
<dbReference type="GO" id="GO:0019239">
    <property type="term" value="F:deaminase activity"/>
    <property type="evidence" value="ECO:0007669"/>
    <property type="project" value="TreeGrafter"/>
</dbReference>
<dbReference type="InterPro" id="IPR006056">
    <property type="entry name" value="RidA"/>
</dbReference>
<protein>
    <submittedName>
        <fullName evidence="2">Deaminase</fullName>
    </submittedName>
</protein>
<dbReference type="InterPro" id="IPR006175">
    <property type="entry name" value="YjgF/YER057c/UK114"/>
</dbReference>
<dbReference type="CDD" id="cd00448">
    <property type="entry name" value="YjgF_YER057c_UK114_family"/>
    <property type="match status" value="1"/>
</dbReference>
<dbReference type="OrthoDB" id="9803101at2"/>
<comment type="similarity">
    <text evidence="1">Belongs to the RutC family.</text>
</comment>
<dbReference type="Gene3D" id="3.30.1330.40">
    <property type="entry name" value="RutC-like"/>
    <property type="match status" value="1"/>
</dbReference>
<name>A0A229NX85_9BACL</name>
<accession>A0A229NX85</accession>
<dbReference type="RefSeq" id="WP_089525362.1">
    <property type="nucleotide sequence ID" value="NZ_NMUQ01000002.1"/>
</dbReference>
<dbReference type="InterPro" id="IPR019897">
    <property type="entry name" value="RidA_CS"/>
</dbReference>
<dbReference type="Pfam" id="PF01042">
    <property type="entry name" value="Ribonuc_L-PSP"/>
    <property type="match status" value="1"/>
</dbReference>
<sequence length="130" mass="13712">MSKLETITASGAPAAIGPYSHAVKLGDLLFTSGQIPLLPDGTLVEGDIQEQTAQVFRNLEAVLAAGGSSLSQVVKATVFLKDMNQFVAVNEVYASFFGDHKPARSAVEVARLPKDVLVEIEVIASTTVEP</sequence>
<dbReference type="NCBIfam" id="TIGR00004">
    <property type="entry name" value="Rid family detoxifying hydrolase"/>
    <property type="match status" value="1"/>
</dbReference>
<organism evidence="2 3">
    <name type="scientific">Paenibacillus herberti</name>
    <dbReference type="NCBI Taxonomy" id="1619309"/>
    <lineage>
        <taxon>Bacteria</taxon>
        <taxon>Bacillati</taxon>
        <taxon>Bacillota</taxon>
        <taxon>Bacilli</taxon>
        <taxon>Bacillales</taxon>
        <taxon>Paenibacillaceae</taxon>
        <taxon>Paenibacillus</taxon>
    </lineage>
</organism>
<dbReference type="PANTHER" id="PTHR11803:SF39">
    <property type="entry name" value="2-IMINOBUTANOATE_2-IMINOPROPANOATE DEAMINASE"/>
    <property type="match status" value="1"/>
</dbReference>
<evidence type="ECO:0000313" key="3">
    <source>
        <dbReference type="Proteomes" id="UP000215145"/>
    </source>
</evidence>
<keyword evidence="3" id="KW-1185">Reference proteome</keyword>
<gene>
    <name evidence="2" type="ORF">CGZ75_16550</name>
</gene>
<dbReference type="PANTHER" id="PTHR11803">
    <property type="entry name" value="2-IMINOBUTANOATE/2-IMINOPROPANOATE DEAMINASE RIDA"/>
    <property type="match status" value="1"/>
</dbReference>
<proteinExistence type="inferred from homology"/>
<evidence type="ECO:0000313" key="2">
    <source>
        <dbReference type="EMBL" id="OXM14543.1"/>
    </source>
</evidence>
<dbReference type="AlphaFoldDB" id="A0A229NX85"/>
<dbReference type="PROSITE" id="PS01094">
    <property type="entry name" value="UPF0076"/>
    <property type="match status" value="1"/>
</dbReference>
<dbReference type="GO" id="GO:0005829">
    <property type="term" value="C:cytosol"/>
    <property type="evidence" value="ECO:0007669"/>
    <property type="project" value="TreeGrafter"/>
</dbReference>
<dbReference type="SUPFAM" id="SSF55298">
    <property type="entry name" value="YjgF-like"/>
    <property type="match status" value="1"/>
</dbReference>
<reference evidence="2 3" key="1">
    <citation type="submission" date="2017-07" db="EMBL/GenBank/DDBJ databases">
        <title>Paenibacillus herberti R33 genome sequencing and assembly.</title>
        <authorList>
            <person name="Su W."/>
        </authorList>
    </citation>
    <scope>NUCLEOTIDE SEQUENCE [LARGE SCALE GENOMIC DNA]</scope>
    <source>
        <strain evidence="2 3">R33</strain>
    </source>
</reference>
<dbReference type="Proteomes" id="UP000215145">
    <property type="component" value="Unassembled WGS sequence"/>
</dbReference>
<comment type="caution">
    <text evidence="2">The sequence shown here is derived from an EMBL/GenBank/DDBJ whole genome shotgun (WGS) entry which is preliminary data.</text>
</comment>